<reference evidence="1" key="1">
    <citation type="submission" date="2021-08" db="EMBL/GenBank/DDBJ databases">
        <authorList>
            <person name="Misof B."/>
            <person name="Oliver O."/>
            <person name="Podsiadlowski L."/>
            <person name="Donath A."/>
            <person name="Peters R."/>
            <person name="Mayer C."/>
            <person name="Rust J."/>
            <person name="Gunkel S."/>
            <person name="Lesny P."/>
            <person name="Martin S."/>
            <person name="Oeyen J.P."/>
            <person name="Petersen M."/>
            <person name="Panagiotis P."/>
            <person name="Wilbrandt J."/>
            <person name="Tanja T."/>
        </authorList>
    </citation>
    <scope>NUCLEOTIDE SEQUENCE</scope>
    <source>
        <strain evidence="1">GBR_01_08_01A</strain>
        <tissue evidence="1">Thorax + abdomen</tissue>
    </source>
</reference>
<organism evidence="1 2">
    <name type="scientific">Odynerus spinipes</name>
    <dbReference type="NCBI Taxonomy" id="1348599"/>
    <lineage>
        <taxon>Eukaryota</taxon>
        <taxon>Metazoa</taxon>
        <taxon>Ecdysozoa</taxon>
        <taxon>Arthropoda</taxon>
        <taxon>Hexapoda</taxon>
        <taxon>Insecta</taxon>
        <taxon>Pterygota</taxon>
        <taxon>Neoptera</taxon>
        <taxon>Endopterygota</taxon>
        <taxon>Hymenoptera</taxon>
        <taxon>Apocrita</taxon>
        <taxon>Aculeata</taxon>
        <taxon>Vespoidea</taxon>
        <taxon>Vespidae</taxon>
        <taxon>Eumeninae</taxon>
        <taxon>Odynerus</taxon>
    </lineage>
</organism>
<comment type="caution">
    <text evidence="1">The sequence shown here is derived from an EMBL/GenBank/DDBJ whole genome shotgun (WGS) entry which is preliminary data.</text>
</comment>
<dbReference type="AlphaFoldDB" id="A0AAD9VKB8"/>
<dbReference type="Proteomes" id="UP001258017">
    <property type="component" value="Unassembled WGS sequence"/>
</dbReference>
<sequence length="116" mass="12417">MIGTAVDIAAGAALVDGLPEAIEAPTAVFLRGSAQQVVLSPLGPTGASTWAFVEGLAMALNGSFKLRSQGDWSTVISEVRWPMSGESSTNQMCSQANMAKKVVNWVHRPREIFRRE</sequence>
<reference evidence="1" key="2">
    <citation type="journal article" date="2023" name="Commun. Biol.">
        <title>Intrasexual cuticular hydrocarbon dimorphism in a wasp sheds light on hydrocarbon biosynthesis genes in Hymenoptera.</title>
        <authorList>
            <person name="Moris V.C."/>
            <person name="Podsiadlowski L."/>
            <person name="Martin S."/>
            <person name="Oeyen J.P."/>
            <person name="Donath A."/>
            <person name="Petersen M."/>
            <person name="Wilbrandt J."/>
            <person name="Misof B."/>
            <person name="Liedtke D."/>
            <person name="Thamm M."/>
            <person name="Scheiner R."/>
            <person name="Schmitt T."/>
            <person name="Niehuis O."/>
        </authorList>
    </citation>
    <scope>NUCLEOTIDE SEQUENCE</scope>
    <source>
        <strain evidence="1">GBR_01_08_01A</strain>
    </source>
</reference>
<accession>A0AAD9VKB8</accession>
<protein>
    <submittedName>
        <fullName evidence="1">Uncharacterized protein</fullName>
    </submittedName>
</protein>
<name>A0AAD9VKB8_9HYME</name>
<dbReference type="EMBL" id="JAIFRP010003281">
    <property type="protein sequence ID" value="KAK2577654.1"/>
    <property type="molecule type" value="Genomic_DNA"/>
</dbReference>
<gene>
    <name evidence="1" type="ORF">KPH14_012907</name>
</gene>
<keyword evidence="2" id="KW-1185">Reference proteome</keyword>
<proteinExistence type="predicted"/>
<evidence type="ECO:0000313" key="1">
    <source>
        <dbReference type="EMBL" id="KAK2577654.1"/>
    </source>
</evidence>
<evidence type="ECO:0000313" key="2">
    <source>
        <dbReference type="Proteomes" id="UP001258017"/>
    </source>
</evidence>